<dbReference type="EMBL" id="CAJNIZ010046360">
    <property type="protein sequence ID" value="CAE7746477.1"/>
    <property type="molecule type" value="Genomic_DNA"/>
</dbReference>
<accession>A0A812XPK6</accession>
<feature type="transmembrane region" description="Helical" evidence="2">
    <location>
        <begin position="38"/>
        <end position="57"/>
    </location>
</feature>
<keyword evidence="2" id="KW-0472">Membrane</keyword>
<feature type="region of interest" description="Disordered" evidence="1">
    <location>
        <begin position="1"/>
        <end position="21"/>
    </location>
</feature>
<dbReference type="AlphaFoldDB" id="A0A812XPK6"/>
<evidence type="ECO:0000313" key="4">
    <source>
        <dbReference type="Proteomes" id="UP000649617"/>
    </source>
</evidence>
<proteinExistence type="predicted"/>
<sequence>MAQLVSEGSEEETSETSTSSRAHSRVLKTWQPWRPGSYFLVFLVNATATACLFPRNFEFTHLYEFVPILEVSVCPLSDKISFSGLMLASVGAGCVAAFLQKRARASTHAHWGCGYATINWFQSLFGSLTLLVIGFERHLCDSCQYRFRCKYGLLPGDRMDKSVFHAAFVFCRVVLYLIGLFWMQMLLAKRLVVEELGSNSGSLKELGIQLFLTAVAAACLSWVCNMVASAVAIRSLIQSLLTLRRLLRLADSQVESAAARSPLSRARRFAFLQSLGVSFSLVLTICVAPAAVVTSYTDILPVEFAWVNWVAVSIQSLDSLGNGIAALLLSGSHRLSEKGTEPIPPGQAPQRICCQVCHAKPRAVLAKETAWSPAWKPKVEEISLRGMTLRSLCRFYQEELPSMRNWGYVPREHKTRDVVRRVIIPLTRREESSYAASTLNLDGPRRADVMVTHNWGNRFKDLLGRGVGWVDAADLLAAVIADALQECSFSLVTKLLEADPAFLQEVLNDSGRLDDTYWICAFGVNQHVCICHSNPYDNDPFTNELHPVCTCSSVNISDPDGRSTESEINKFDDMMYQLATSGGCRQVIAVDQSLDLFNRAWCVAEIAEANHLHMNQALKLASRATIMQRTHTLENLDVRSMRASSEADKELILTRIRSNMNIDQFNIELQSLIFDPKSGLLASWSAMDSVQQVGEVGRMIRWGLADAGTGKVWKVWDADE</sequence>
<organism evidence="3 4">
    <name type="scientific">Symbiodinium pilosum</name>
    <name type="common">Dinoflagellate</name>
    <dbReference type="NCBI Taxonomy" id="2952"/>
    <lineage>
        <taxon>Eukaryota</taxon>
        <taxon>Sar</taxon>
        <taxon>Alveolata</taxon>
        <taxon>Dinophyceae</taxon>
        <taxon>Suessiales</taxon>
        <taxon>Symbiodiniaceae</taxon>
        <taxon>Symbiodinium</taxon>
    </lineage>
</organism>
<comment type="caution">
    <text evidence="3">The sequence shown here is derived from an EMBL/GenBank/DDBJ whole genome shotgun (WGS) entry which is preliminary data.</text>
</comment>
<gene>
    <name evidence="3" type="primary">BMY1</name>
    <name evidence="3" type="ORF">SPIL2461_LOCUS21557</name>
</gene>
<feature type="transmembrane region" description="Helical" evidence="2">
    <location>
        <begin position="208"/>
        <end position="237"/>
    </location>
</feature>
<reference evidence="3" key="1">
    <citation type="submission" date="2021-02" db="EMBL/GenBank/DDBJ databases">
        <authorList>
            <person name="Dougan E. K."/>
            <person name="Rhodes N."/>
            <person name="Thang M."/>
            <person name="Chan C."/>
        </authorList>
    </citation>
    <scope>NUCLEOTIDE SEQUENCE</scope>
</reference>
<evidence type="ECO:0000256" key="2">
    <source>
        <dbReference type="SAM" id="Phobius"/>
    </source>
</evidence>
<feature type="transmembrane region" description="Helical" evidence="2">
    <location>
        <begin position="80"/>
        <end position="99"/>
    </location>
</feature>
<dbReference type="Proteomes" id="UP000649617">
    <property type="component" value="Unassembled WGS sequence"/>
</dbReference>
<keyword evidence="4" id="KW-1185">Reference proteome</keyword>
<feature type="transmembrane region" description="Helical" evidence="2">
    <location>
        <begin position="163"/>
        <end position="188"/>
    </location>
</feature>
<protein>
    <submittedName>
        <fullName evidence="3">BMY1 protein</fullName>
    </submittedName>
</protein>
<feature type="transmembrane region" description="Helical" evidence="2">
    <location>
        <begin position="269"/>
        <end position="292"/>
    </location>
</feature>
<evidence type="ECO:0000313" key="3">
    <source>
        <dbReference type="EMBL" id="CAE7746477.1"/>
    </source>
</evidence>
<keyword evidence="2" id="KW-0812">Transmembrane</keyword>
<keyword evidence="2" id="KW-1133">Transmembrane helix</keyword>
<evidence type="ECO:0000256" key="1">
    <source>
        <dbReference type="SAM" id="MobiDB-lite"/>
    </source>
</evidence>
<name>A0A812XPK6_SYMPI</name>